<dbReference type="GeneID" id="82891946"/>
<evidence type="ECO:0000313" key="7">
    <source>
        <dbReference type="Proteomes" id="UP001059295"/>
    </source>
</evidence>
<evidence type="ECO:0000259" key="5">
    <source>
        <dbReference type="PROSITE" id="PS51782"/>
    </source>
</evidence>
<dbReference type="Gene3D" id="1.10.530.10">
    <property type="match status" value="1"/>
</dbReference>
<sequence>MNPNRIVPLLIAAVLNVATLLGQQKLSREEYIRRYKGLAVEEMDIYGIPASIKMAQALLESDNGNGRLAREANNHFGIKCKSTWTGATISHDDDAAGECFRKYASAEDSYRDHSEFLDRSERYQDLFKLDPLDYKGWAYGLKQAGYATNPQYAELLIKIIEDNRLYLLDEGRDIDPQIMGNRPDKQALIAEEIPHAAPADIVDIDNYSVSVQGRKGGHTVYQNNGSQFVVLREGETLSSVAVEFGLSEKKLAKYNDFDAGTQPRPGDMVYIRAKNKRSQNGKLIHIAKDGETLHGISQMYGIRLKNLCSINRRSRDSQVSAGQQIRLM</sequence>
<dbReference type="PANTHER" id="PTHR33308">
    <property type="entry name" value="PEPTIDOGLYCAN HYDROLASE FLGJ"/>
    <property type="match status" value="1"/>
</dbReference>
<dbReference type="CDD" id="cd00118">
    <property type="entry name" value="LysM"/>
    <property type="match status" value="1"/>
</dbReference>
<dbReference type="InterPro" id="IPR002901">
    <property type="entry name" value="MGlyc_endo_b_GlcNAc-like_dom"/>
</dbReference>
<dbReference type="SMART" id="SM00047">
    <property type="entry name" value="LYZ2"/>
    <property type="match status" value="1"/>
</dbReference>
<evidence type="ECO:0000256" key="3">
    <source>
        <dbReference type="ARBA" id="ARBA00022801"/>
    </source>
</evidence>
<dbReference type="Proteomes" id="UP001059295">
    <property type="component" value="Chromosome"/>
</dbReference>
<reference evidence="6" key="1">
    <citation type="journal article" date="2022" name="Cell">
        <title>Design, construction, and in vivo augmentation of a complex gut microbiome.</title>
        <authorList>
            <person name="Cheng A.G."/>
            <person name="Ho P.Y."/>
            <person name="Aranda-Diaz A."/>
            <person name="Jain S."/>
            <person name="Yu F.B."/>
            <person name="Meng X."/>
            <person name="Wang M."/>
            <person name="Iakiviak M."/>
            <person name="Nagashima K."/>
            <person name="Zhao A."/>
            <person name="Murugkar P."/>
            <person name="Patil A."/>
            <person name="Atabakhsh K."/>
            <person name="Weakley A."/>
            <person name="Yan J."/>
            <person name="Brumbaugh A.R."/>
            <person name="Higginbottom S."/>
            <person name="Dimas A."/>
            <person name="Shiver A.L."/>
            <person name="Deutschbauer A."/>
            <person name="Neff N."/>
            <person name="Sonnenburg J.L."/>
            <person name="Huang K.C."/>
            <person name="Fischbach M.A."/>
        </authorList>
    </citation>
    <scope>NUCLEOTIDE SEQUENCE</scope>
    <source>
        <strain evidence="6">AP11</strain>
    </source>
</reference>
<dbReference type="Pfam" id="PF01832">
    <property type="entry name" value="Glucosaminidase"/>
    <property type="match status" value="1"/>
</dbReference>
<feature type="domain" description="LysM" evidence="5">
    <location>
        <begin position="227"/>
        <end position="271"/>
    </location>
</feature>
<keyword evidence="3" id="KW-0378">Hydrolase</keyword>
<dbReference type="EMBL" id="CP102294">
    <property type="protein sequence ID" value="UWN56855.1"/>
    <property type="molecule type" value="Genomic_DNA"/>
</dbReference>
<dbReference type="SUPFAM" id="SSF54106">
    <property type="entry name" value="LysM domain"/>
    <property type="match status" value="1"/>
</dbReference>
<gene>
    <name evidence="6" type="ORF">NQ491_09390</name>
</gene>
<evidence type="ECO:0000256" key="2">
    <source>
        <dbReference type="ARBA" id="ARBA00022638"/>
    </source>
</evidence>
<dbReference type="SMART" id="SM00257">
    <property type="entry name" value="LysM"/>
    <property type="match status" value="2"/>
</dbReference>
<protein>
    <recommendedName>
        <fullName evidence="4">Peptidoglycan hydrolase</fullName>
    </recommendedName>
</protein>
<dbReference type="PROSITE" id="PS51782">
    <property type="entry name" value="LYSM"/>
    <property type="match status" value="2"/>
</dbReference>
<name>A0ABY5UY05_9BACT</name>
<dbReference type="Pfam" id="PF01476">
    <property type="entry name" value="LysM"/>
    <property type="match status" value="2"/>
</dbReference>
<dbReference type="InterPro" id="IPR036779">
    <property type="entry name" value="LysM_dom_sf"/>
</dbReference>
<evidence type="ECO:0000256" key="4">
    <source>
        <dbReference type="ARBA" id="ARBA00032108"/>
    </source>
</evidence>
<organism evidence="6 7">
    <name type="scientific">Alistipes ihumii AP11</name>
    <dbReference type="NCBI Taxonomy" id="1211813"/>
    <lineage>
        <taxon>Bacteria</taxon>
        <taxon>Pseudomonadati</taxon>
        <taxon>Bacteroidota</taxon>
        <taxon>Bacteroidia</taxon>
        <taxon>Bacteroidales</taxon>
        <taxon>Rikenellaceae</taxon>
        <taxon>Alistipes</taxon>
    </lineage>
</organism>
<keyword evidence="7" id="KW-1185">Reference proteome</keyword>
<keyword evidence="1" id="KW-0929">Antimicrobial</keyword>
<dbReference type="InterPro" id="IPR018392">
    <property type="entry name" value="LysM"/>
</dbReference>
<evidence type="ECO:0000256" key="1">
    <source>
        <dbReference type="ARBA" id="ARBA00022529"/>
    </source>
</evidence>
<accession>A0ABY5UY05</accession>
<dbReference type="InterPro" id="IPR051056">
    <property type="entry name" value="Glycosyl_Hydrolase_73"/>
</dbReference>
<keyword evidence="2" id="KW-0081">Bacteriolytic enzyme</keyword>
<dbReference type="RefSeq" id="WP_026089637.1">
    <property type="nucleotide sequence ID" value="NZ_CP102294.1"/>
</dbReference>
<evidence type="ECO:0000313" key="6">
    <source>
        <dbReference type="EMBL" id="UWN56855.1"/>
    </source>
</evidence>
<dbReference type="PANTHER" id="PTHR33308:SF9">
    <property type="entry name" value="PEPTIDOGLYCAN HYDROLASE FLGJ"/>
    <property type="match status" value="1"/>
</dbReference>
<feature type="domain" description="LysM" evidence="5">
    <location>
        <begin position="283"/>
        <end position="327"/>
    </location>
</feature>
<proteinExistence type="predicted"/>
<dbReference type="Gene3D" id="3.10.350.10">
    <property type="entry name" value="LysM domain"/>
    <property type="match status" value="2"/>
</dbReference>